<organism evidence="2 3">
    <name type="scientific">Pseudobacteriovorax antillogorgiicola</name>
    <dbReference type="NCBI Taxonomy" id="1513793"/>
    <lineage>
        <taxon>Bacteria</taxon>
        <taxon>Pseudomonadati</taxon>
        <taxon>Bdellovibrionota</taxon>
        <taxon>Oligoflexia</taxon>
        <taxon>Oligoflexales</taxon>
        <taxon>Pseudobacteriovoracaceae</taxon>
        <taxon>Pseudobacteriovorax</taxon>
    </lineage>
</organism>
<dbReference type="PROSITE" id="PS51257">
    <property type="entry name" value="PROKAR_LIPOPROTEIN"/>
    <property type="match status" value="1"/>
</dbReference>
<feature type="region of interest" description="Disordered" evidence="1">
    <location>
        <begin position="19"/>
        <end position="50"/>
    </location>
</feature>
<proteinExistence type="predicted"/>
<reference evidence="3" key="1">
    <citation type="submission" date="2017-04" db="EMBL/GenBank/DDBJ databases">
        <authorList>
            <person name="Varghese N."/>
            <person name="Submissions S."/>
        </authorList>
    </citation>
    <scope>NUCLEOTIDE SEQUENCE [LARGE SCALE GENOMIC DNA]</scope>
    <source>
        <strain evidence="3">RKEM611</strain>
    </source>
</reference>
<dbReference type="InterPro" id="IPR025921">
    <property type="entry name" value="HmuY"/>
</dbReference>
<protein>
    <submittedName>
        <fullName evidence="2">HmuY protein</fullName>
    </submittedName>
</protein>
<accession>A0A1Y6CFU1</accession>
<evidence type="ECO:0000313" key="3">
    <source>
        <dbReference type="Proteomes" id="UP000192907"/>
    </source>
</evidence>
<dbReference type="EMBL" id="FWZT01000016">
    <property type="protein sequence ID" value="SMF52893.1"/>
    <property type="molecule type" value="Genomic_DNA"/>
</dbReference>
<keyword evidence="3" id="KW-1185">Reference proteome</keyword>
<evidence type="ECO:0000313" key="2">
    <source>
        <dbReference type="EMBL" id="SMF52893.1"/>
    </source>
</evidence>
<sequence>MKLYYALPLCLLLACGSEQGSERSGNESNDTALARENTKPSSSRESTERIAAEPVTVTVDASSYENPIFLKFEEGLIVAEQDSAWDLSVKRTQFQTNSGTSGDGAIGVFHSGKKDFEAVNECVFDALAYDEELPVPGPPGSGTFSGNPILNDWYDYDFATHSVTSKGDVYLVTDENVCFKLQILGYSRGVFEIRTASLPLP</sequence>
<dbReference type="Pfam" id="PF14064">
    <property type="entry name" value="HmuY"/>
    <property type="match status" value="1"/>
</dbReference>
<gene>
    <name evidence="2" type="ORF">SAMN06296036_11689</name>
</gene>
<dbReference type="CDD" id="cd12105">
    <property type="entry name" value="HmuY"/>
    <property type="match status" value="1"/>
</dbReference>
<dbReference type="Proteomes" id="UP000192907">
    <property type="component" value="Unassembled WGS sequence"/>
</dbReference>
<name>A0A1Y6CFU1_9BACT</name>
<dbReference type="RefSeq" id="WP_159455503.1">
    <property type="nucleotide sequence ID" value="NZ_FWZT01000016.1"/>
</dbReference>
<evidence type="ECO:0000256" key="1">
    <source>
        <dbReference type="SAM" id="MobiDB-lite"/>
    </source>
</evidence>
<dbReference type="AlphaFoldDB" id="A0A1Y6CFU1"/>
<dbReference type="STRING" id="1513793.SAMN06296036_11689"/>